<protein>
    <submittedName>
        <fullName evidence="8">DHA1 family inner membrane transport protein</fullName>
    </submittedName>
</protein>
<dbReference type="Pfam" id="PF07690">
    <property type="entry name" value="MFS_1"/>
    <property type="match status" value="1"/>
</dbReference>
<comment type="caution">
    <text evidence="8">The sequence shown here is derived from an EMBL/GenBank/DDBJ whole genome shotgun (WGS) entry which is preliminary data.</text>
</comment>
<evidence type="ECO:0000256" key="5">
    <source>
        <dbReference type="ARBA" id="ARBA00023136"/>
    </source>
</evidence>
<evidence type="ECO:0000313" key="9">
    <source>
        <dbReference type="Proteomes" id="UP001549164"/>
    </source>
</evidence>
<dbReference type="InterPro" id="IPR036259">
    <property type="entry name" value="MFS_trans_sf"/>
</dbReference>
<dbReference type="Proteomes" id="UP001549164">
    <property type="component" value="Unassembled WGS sequence"/>
</dbReference>
<feature type="transmembrane region" description="Helical" evidence="6">
    <location>
        <begin position="332"/>
        <end position="356"/>
    </location>
</feature>
<evidence type="ECO:0000256" key="4">
    <source>
        <dbReference type="ARBA" id="ARBA00022989"/>
    </source>
</evidence>
<proteinExistence type="predicted"/>
<dbReference type="Gene3D" id="1.20.1250.20">
    <property type="entry name" value="MFS general substrate transporter like domains"/>
    <property type="match status" value="1"/>
</dbReference>
<keyword evidence="3 6" id="KW-0812">Transmembrane</keyword>
<dbReference type="PANTHER" id="PTHR43124">
    <property type="entry name" value="PURINE EFFLUX PUMP PBUE"/>
    <property type="match status" value="1"/>
</dbReference>
<feature type="transmembrane region" description="Helical" evidence="6">
    <location>
        <begin position="165"/>
        <end position="188"/>
    </location>
</feature>
<feature type="transmembrane region" description="Helical" evidence="6">
    <location>
        <begin position="298"/>
        <end position="320"/>
    </location>
</feature>
<dbReference type="InterPro" id="IPR020846">
    <property type="entry name" value="MFS_dom"/>
</dbReference>
<evidence type="ECO:0000259" key="7">
    <source>
        <dbReference type="PROSITE" id="PS50850"/>
    </source>
</evidence>
<feature type="transmembrane region" description="Helical" evidence="6">
    <location>
        <begin position="109"/>
        <end position="130"/>
    </location>
</feature>
<accession>A0ABV2ICZ2</accession>
<dbReference type="RefSeq" id="WP_354434673.1">
    <property type="nucleotide sequence ID" value="NZ_JBEPLY010000009.1"/>
</dbReference>
<feature type="transmembrane region" description="Helical" evidence="6">
    <location>
        <begin position="137"/>
        <end position="159"/>
    </location>
</feature>
<comment type="subcellular location">
    <subcellularLocation>
        <location evidence="1">Cell membrane</location>
        <topology evidence="1">Multi-pass membrane protein</topology>
    </subcellularLocation>
</comment>
<name>A0ABV2ICZ2_9HYPH</name>
<sequence>MTQVKPAGSPGLTLLAIGLGAFAIGTTEFAPMGMLPSIAAGIDVSIPAAGQLVTAYAVGVMISAPFITLFLARFGQRRALLATMAIYIVGNLISAIAPEYWSLMAGRIITSLCQGAFFGFGAVAATSVVAPERRASALATMFMGLSIANIGGVPASAWMGETIGWRMAFVVTVILGIIALAALALAIPQGEPAKRPDAKRELAILIRPQVLMTLASTVLFAGGFFAVYTYVTPILQNLAGASGPFVILTLMLIGMGLTFGNWVGGRLADWSLERGAALALAALALTTLAIPLTTGSTVTVIIGFMAWAIAAFTCTPALQLRAMHAAADAPSLAASMNIAAFNFGNAVGAAVGGAVIGVGFGYAAVPVAASVIVMIGLAALLARHRVMKPA</sequence>
<keyword evidence="9" id="KW-1185">Reference proteome</keyword>
<evidence type="ECO:0000256" key="2">
    <source>
        <dbReference type="ARBA" id="ARBA00022475"/>
    </source>
</evidence>
<dbReference type="InterPro" id="IPR011701">
    <property type="entry name" value="MFS"/>
</dbReference>
<evidence type="ECO:0000256" key="6">
    <source>
        <dbReference type="SAM" id="Phobius"/>
    </source>
</evidence>
<keyword evidence="4 6" id="KW-1133">Transmembrane helix</keyword>
<feature type="transmembrane region" description="Helical" evidence="6">
    <location>
        <begin position="79"/>
        <end position="97"/>
    </location>
</feature>
<evidence type="ECO:0000256" key="1">
    <source>
        <dbReference type="ARBA" id="ARBA00004651"/>
    </source>
</evidence>
<feature type="transmembrane region" description="Helical" evidence="6">
    <location>
        <begin position="51"/>
        <end position="72"/>
    </location>
</feature>
<feature type="transmembrane region" description="Helical" evidence="6">
    <location>
        <begin position="275"/>
        <end position="292"/>
    </location>
</feature>
<keyword evidence="2" id="KW-1003">Cell membrane</keyword>
<dbReference type="PROSITE" id="PS50850">
    <property type="entry name" value="MFS"/>
    <property type="match status" value="1"/>
</dbReference>
<feature type="transmembrane region" description="Helical" evidence="6">
    <location>
        <begin position="243"/>
        <end position="263"/>
    </location>
</feature>
<dbReference type="InterPro" id="IPR050189">
    <property type="entry name" value="MFS_Efflux_Transporters"/>
</dbReference>
<reference evidence="8 9" key="1">
    <citation type="submission" date="2024-06" db="EMBL/GenBank/DDBJ databases">
        <title>Genomic Encyclopedia of Type Strains, Phase IV (KMG-IV): sequencing the most valuable type-strain genomes for metagenomic binning, comparative biology and taxonomic classification.</title>
        <authorList>
            <person name="Goeker M."/>
        </authorList>
    </citation>
    <scope>NUCLEOTIDE SEQUENCE [LARGE SCALE GENOMIC DNA]</scope>
    <source>
        <strain evidence="8 9">DSM 28102</strain>
    </source>
</reference>
<dbReference type="PANTHER" id="PTHR43124:SF8">
    <property type="entry name" value="INNER MEMBRANE TRANSPORT PROTEIN YDHP"/>
    <property type="match status" value="1"/>
</dbReference>
<keyword evidence="5 6" id="KW-0472">Membrane</keyword>
<feature type="transmembrane region" description="Helical" evidence="6">
    <location>
        <begin position="209"/>
        <end position="231"/>
    </location>
</feature>
<gene>
    <name evidence="8" type="ORF">ABID12_002746</name>
</gene>
<dbReference type="CDD" id="cd17324">
    <property type="entry name" value="MFS_NepI_like"/>
    <property type="match status" value="1"/>
</dbReference>
<dbReference type="SUPFAM" id="SSF103473">
    <property type="entry name" value="MFS general substrate transporter"/>
    <property type="match status" value="1"/>
</dbReference>
<evidence type="ECO:0000256" key="3">
    <source>
        <dbReference type="ARBA" id="ARBA00022692"/>
    </source>
</evidence>
<evidence type="ECO:0000313" key="8">
    <source>
        <dbReference type="EMBL" id="MET3600795.1"/>
    </source>
</evidence>
<dbReference type="EMBL" id="JBEPLY010000009">
    <property type="protein sequence ID" value="MET3600795.1"/>
    <property type="molecule type" value="Genomic_DNA"/>
</dbReference>
<feature type="domain" description="Major facilitator superfamily (MFS) profile" evidence="7">
    <location>
        <begin position="13"/>
        <end position="387"/>
    </location>
</feature>
<feature type="transmembrane region" description="Helical" evidence="6">
    <location>
        <begin position="362"/>
        <end position="382"/>
    </location>
</feature>
<organism evidence="8 9">
    <name type="scientific">Martelella mangrovi</name>
    <dbReference type="NCBI Taxonomy" id="1397477"/>
    <lineage>
        <taxon>Bacteria</taxon>
        <taxon>Pseudomonadati</taxon>
        <taxon>Pseudomonadota</taxon>
        <taxon>Alphaproteobacteria</taxon>
        <taxon>Hyphomicrobiales</taxon>
        <taxon>Aurantimonadaceae</taxon>
        <taxon>Martelella</taxon>
    </lineage>
</organism>